<reference evidence="2" key="1">
    <citation type="journal article" date="2017" name="Plant J.">
        <title>The pomegranate (Punica granatum L.) genome and the genomics of punicalagin biosynthesis.</title>
        <authorList>
            <person name="Qin G."/>
            <person name="Xu C."/>
            <person name="Ming R."/>
            <person name="Tang H."/>
            <person name="Guyot R."/>
            <person name="Kramer E.M."/>
            <person name="Hu Y."/>
            <person name="Yi X."/>
            <person name="Qi Y."/>
            <person name="Xu X."/>
            <person name="Gao Z."/>
            <person name="Pan H."/>
            <person name="Jian J."/>
            <person name="Tian Y."/>
            <person name="Yue Z."/>
            <person name="Xu Y."/>
        </authorList>
    </citation>
    <scope>NUCLEOTIDE SEQUENCE [LARGE SCALE GENOMIC DNA]</scope>
    <source>
        <strain evidence="2">cv. Dabenzi</strain>
    </source>
</reference>
<name>A0A218X1R0_PUNGR</name>
<dbReference type="AlphaFoldDB" id="A0A218X1R0"/>
<dbReference type="Proteomes" id="UP000197138">
    <property type="component" value="Unassembled WGS sequence"/>
</dbReference>
<sequence length="153" mass="17811">MGGQMGSMETLLRAQTHYHHRSADRHDMMPRQEISQELNWPAEDRGLANQGEPSDYAPYLGHREAGVPLETRKSFDRILHLYGILKQLCYPIQKFPRVVTSWLFSGSTLFANEIQNDHRVWYSLVLCCDSFSNIVFQSFLLDIALEFMFLFHT</sequence>
<comment type="caution">
    <text evidence="1">The sequence shown here is derived from an EMBL/GenBank/DDBJ whole genome shotgun (WGS) entry which is preliminary data.</text>
</comment>
<gene>
    <name evidence="1" type="ORF">CDL15_Pgr016145</name>
</gene>
<evidence type="ECO:0000313" key="1">
    <source>
        <dbReference type="EMBL" id="OWM78421.1"/>
    </source>
</evidence>
<organism evidence="1 2">
    <name type="scientific">Punica granatum</name>
    <name type="common">Pomegranate</name>
    <dbReference type="NCBI Taxonomy" id="22663"/>
    <lineage>
        <taxon>Eukaryota</taxon>
        <taxon>Viridiplantae</taxon>
        <taxon>Streptophyta</taxon>
        <taxon>Embryophyta</taxon>
        <taxon>Tracheophyta</taxon>
        <taxon>Spermatophyta</taxon>
        <taxon>Magnoliopsida</taxon>
        <taxon>eudicotyledons</taxon>
        <taxon>Gunneridae</taxon>
        <taxon>Pentapetalae</taxon>
        <taxon>rosids</taxon>
        <taxon>malvids</taxon>
        <taxon>Myrtales</taxon>
        <taxon>Lythraceae</taxon>
        <taxon>Punica</taxon>
    </lineage>
</organism>
<proteinExistence type="predicted"/>
<protein>
    <submittedName>
        <fullName evidence="1">Uncharacterized protein</fullName>
    </submittedName>
</protein>
<dbReference type="EMBL" id="MTKT01002495">
    <property type="protein sequence ID" value="OWM78421.1"/>
    <property type="molecule type" value="Genomic_DNA"/>
</dbReference>
<accession>A0A218X1R0</accession>
<evidence type="ECO:0000313" key="2">
    <source>
        <dbReference type="Proteomes" id="UP000197138"/>
    </source>
</evidence>